<protein>
    <submittedName>
        <fullName evidence="1">Uncharacterized protein</fullName>
    </submittedName>
</protein>
<keyword evidence="2" id="KW-1185">Reference proteome</keyword>
<name>A0ACB8AE82_9AGAM</name>
<proteinExistence type="predicted"/>
<organism evidence="1 2">
    <name type="scientific">Hygrophoropsis aurantiaca</name>
    <dbReference type="NCBI Taxonomy" id="72124"/>
    <lineage>
        <taxon>Eukaryota</taxon>
        <taxon>Fungi</taxon>
        <taxon>Dikarya</taxon>
        <taxon>Basidiomycota</taxon>
        <taxon>Agaricomycotina</taxon>
        <taxon>Agaricomycetes</taxon>
        <taxon>Agaricomycetidae</taxon>
        <taxon>Boletales</taxon>
        <taxon>Coniophorineae</taxon>
        <taxon>Hygrophoropsidaceae</taxon>
        <taxon>Hygrophoropsis</taxon>
    </lineage>
</organism>
<evidence type="ECO:0000313" key="2">
    <source>
        <dbReference type="Proteomes" id="UP000790377"/>
    </source>
</evidence>
<dbReference type="EMBL" id="MU267674">
    <property type="protein sequence ID" value="KAH7911546.1"/>
    <property type="molecule type" value="Genomic_DNA"/>
</dbReference>
<reference evidence="1" key="1">
    <citation type="journal article" date="2021" name="New Phytol.">
        <title>Evolutionary innovations through gain and loss of genes in the ectomycorrhizal Boletales.</title>
        <authorList>
            <person name="Wu G."/>
            <person name="Miyauchi S."/>
            <person name="Morin E."/>
            <person name="Kuo A."/>
            <person name="Drula E."/>
            <person name="Varga T."/>
            <person name="Kohler A."/>
            <person name="Feng B."/>
            <person name="Cao Y."/>
            <person name="Lipzen A."/>
            <person name="Daum C."/>
            <person name="Hundley H."/>
            <person name="Pangilinan J."/>
            <person name="Johnson J."/>
            <person name="Barry K."/>
            <person name="LaButti K."/>
            <person name="Ng V."/>
            <person name="Ahrendt S."/>
            <person name="Min B."/>
            <person name="Choi I.G."/>
            <person name="Park H."/>
            <person name="Plett J.M."/>
            <person name="Magnuson J."/>
            <person name="Spatafora J.W."/>
            <person name="Nagy L.G."/>
            <person name="Henrissat B."/>
            <person name="Grigoriev I.V."/>
            <person name="Yang Z.L."/>
            <person name="Xu J."/>
            <person name="Martin F.M."/>
        </authorList>
    </citation>
    <scope>NUCLEOTIDE SEQUENCE</scope>
    <source>
        <strain evidence="1">ATCC 28755</strain>
    </source>
</reference>
<dbReference type="Proteomes" id="UP000790377">
    <property type="component" value="Unassembled WGS sequence"/>
</dbReference>
<comment type="caution">
    <text evidence="1">The sequence shown here is derived from an EMBL/GenBank/DDBJ whole genome shotgun (WGS) entry which is preliminary data.</text>
</comment>
<gene>
    <name evidence="1" type="ORF">BJ138DRAFT_1150284</name>
</gene>
<evidence type="ECO:0000313" key="1">
    <source>
        <dbReference type="EMBL" id="KAH7911546.1"/>
    </source>
</evidence>
<accession>A0ACB8AE82</accession>
<sequence length="217" mass="23686">MATPPLPALQDQILIDVFCYRLSSGLTDTPYGNTIRLADLGRSVLEMVIMTKLFYEKPMLDARDITIRKDDLLGADTASKWLGIYELKKKVRGAPDVLSKLDSPEESLFLLHSYVGAVYSTQGLKVVNDWICKLIDPDSEPTSLPENTRAGSQVAPVPGPSTPVRARLGSPPPQSPPAALAQFNQLMATQFKKIEWSAASVGPSHQPTWSASCIGEY</sequence>